<feature type="region of interest" description="Disordered" evidence="2">
    <location>
        <begin position="466"/>
        <end position="507"/>
    </location>
</feature>
<comment type="caution">
    <text evidence="4">The sequence shown here is derived from an EMBL/GenBank/DDBJ whole genome shotgun (WGS) entry which is preliminary data.</text>
</comment>
<dbReference type="PANTHER" id="PTHR12874:SF9">
    <property type="entry name" value="F-BOX ONLY PROTEIN 48"/>
    <property type="match status" value="1"/>
</dbReference>
<protein>
    <recommendedName>
        <fullName evidence="3">F-box protein Hrt3/FBXO9 C-terminal domain-containing protein</fullName>
    </recommendedName>
</protein>
<evidence type="ECO:0000256" key="1">
    <source>
        <dbReference type="ARBA" id="ARBA00022786"/>
    </source>
</evidence>
<feature type="compositionally biased region" description="Acidic residues" evidence="2">
    <location>
        <begin position="186"/>
        <end position="221"/>
    </location>
</feature>
<feature type="region of interest" description="Disordered" evidence="2">
    <location>
        <begin position="1"/>
        <end position="66"/>
    </location>
</feature>
<dbReference type="Gene3D" id="1.20.1280.50">
    <property type="match status" value="1"/>
</dbReference>
<feature type="compositionally biased region" description="Basic and acidic residues" evidence="2">
    <location>
        <begin position="46"/>
        <end position="61"/>
    </location>
</feature>
<sequence length="584" mass="66783">MEDLESSRPDASLENKDGKEHDKPKIPSTHATDATSTNTKGVRWSSDVKDHHPKEQKKQHSDTVSTPIDIDAATGVARLPSLDTPDVPPDSAATTSGRVMLEDDWELTWPIWHLLPLHERREIAHRHGYNTIGAFEEYMSLQQALDKDIHVPSAASKPYSSNNVPPDKRKQEAQQLGGLQNKQQQEEEEEDSDLEEDDEGNATSTEEEDNNNNSEDDDDNDSLLLTFPDEILHKIFSFLPVTLYGTKLAYVSRHHAHWRRVTGSEAVMKQLCERVYLQQSKKKQLRIAKFHHSYRYMLYARPRVQAGGGVYILRFGRVKPIQRDMWTSVRPGAILETVYYRYLYFEEQGHCLYALTTIPPHDMLRRFHRVLLQSSRDNTNNTGTVEFAASSTSSTTTKKNKPRKLTAKEKERRAAEMDTRVVWGTYTIQKDRITVTAKQSWQTVQFGLRIVAHHNRPYAEHTYLHHNHHSNNNKKATPPQSTTTSVEKKKKTPAASAKTTGENGNEEDEVHEYVNATHIPPVSPHGRFGVLQLEQHRSSISGNFDDHDSFLDGQHHPRVFHHSDVVNFDVEGGQVFRFVADRRF</sequence>
<dbReference type="GO" id="GO:0005737">
    <property type="term" value="C:cytoplasm"/>
    <property type="evidence" value="ECO:0007669"/>
    <property type="project" value="TreeGrafter"/>
</dbReference>
<dbReference type="Proteomes" id="UP001153069">
    <property type="component" value="Unassembled WGS sequence"/>
</dbReference>
<dbReference type="InterPro" id="IPR036047">
    <property type="entry name" value="F-box-like_dom_sf"/>
</dbReference>
<dbReference type="GO" id="GO:0031146">
    <property type="term" value="P:SCF-dependent proteasomal ubiquitin-dependent protein catabolic process"/>
    <property type="evidence" value="ECO:0007669"/>
    <property type="project" value="TreeGrafter"/>
</dbReference>
<feature type="region of interest" description="Disordered" evidence="2">
    <location>
        <begin position="153"/>
        <end position="222"/>
    </location>
</feature>
<evidence type="ECO:0000259" key="3">
    <source>
        <dbReference type="Pfam" id="PF19270"/>
    </source>
</evidence>
<gene>
    <name evidence="4" type="ORF">SEMRO_1180_G249800.1</name>
</gene>
<dbReference type="SUPFAM" id="SSF81383">
    <property type="entry name" value="F-box domain"/>
    <property type="match status" value="1"/>
</dbReference>
<dbReference type="OrthoDB" id="2117972at2759"/>
<proteinExistence type="predicted"/>
<feature type="compositionally biased region" description="Polar residues" evidence="2">
    <location>
        <begin position="29"/>
        <end position="40"/>
    </location>
</feature>
<dbReference type="InterPro" id="IPR045464">
    <property type="entry name" value="Hrt3/FBXO9_C"/>
</dbReference>
<feature type="compositionally biased region" description="Low complexity" evidence="2">
    <location>
        <begin position="174"/>
        <end position="183"/>
    </location>
</feature>
<feature type="compositionally biased region" description="Basic and acidic residues" evidence="2">
    <location>
        <begin position="1"/>
        <end position="25"/>
    </location>
</feature>
<feature type="domain" description="F-box protein Hrt3/FBXO9 C-terminal" evidence="3">
    <location>
        <begin position="288"/>
        <end position="366"/>
    </location>
</feature>
<dbReference type="EMBL" id="CAICTM010001178">
    <property type="protein sequence ID" value="CAB9521279.1"/>
    <property type="molecule type" value="Genomic_DNA"/>
</dbReference>
<dbReference type="PANTHER" id="PTHR12874">
    <property type="entry name" value="F-BOX ONLY PROTEIN 48-RELATED"/>
    <property type="match status" value="1"/>
</dbReference>
<feature type="region of interest" description="Disordered" evidence="2">
    <location>
        <begin position="381"/>
        <end position="413"/>
    </location>
</feature>
<evidence type="ECO:0000256" key="2">
    <source>
        <dbReference type="SAM" id="MobiDB-lite"/>
    </source>
</evidence>
<keyword evidence="5" id="KW-1185">Reference proteome</keyword>
<dbReference type="AlphaFoldDB" id="A0A9N8ELK2"/>
<reference evidence="4" key="1">
    <citation type="submission" date="2020-06" db="EMBL/GenBank/DDBJ databases">
        <authorList>
            <consortium name="Plant Systems Biology data submission"/>
        </authorList>
    </citation>
    <scope>NUCLEOTIDE SEQUENCE</scope>
    <source>
        <strain evidence="4">D6</strain>
    </source>
</reference>
<accession>A0A9N8ELK2</accession>
<organism evidence="4 5">
    <name type="scientific">Seminavis robusta</name>
    <dbReference type="NCBI Taxonomy" id="568900"/>
    <lineage>
        <taxon>Eukaryota</taxon>
        <taxon>Sar</taxon>
        <taxon>Stramenopiles</taxon>
        <taxon>Ochrophyta</taxon>
        <taxon>Bacillariophyta</taxon>
        <taxon>Bacillariophyceae</taxon>
        <taxon>Bacillariophycidae</taxon>
        <taxon>Naviculales</taxon>
        <taxon>Naviculaceae</taxon>
        <taxon>Seminavis</taxon>
    </lineage>
</organism>
<evidence type="ECO:0000313" key="5">
    <source>
        <dbReference type="Proteomes" id="UP001153069"/>
    </source>
</evidence>
<keyword evidence="1" id="KW-0833">Ubl conjugation pathway</keyword>
<evidence type="ECO:0000313" key="4">
    <source>
        <dbReference type="EMBL" id="CAB9521279.1"/>
    </source>
</evidence>
<dbReference type="Pfam" id="PF19270">
    <property type="entry name" value="FBO_C"/>
    <property type="match status" value="1"/>
</dbReference>
<dbReference type="GO" id="GO:0019005">
    <property type="term" value="C:SCF ubiquitin ligase complex"/>
    <property type="evidence" value="ECO:0007669"/>
    <property type="project" value="TreeGrafter"/>
</dbReference>
<name>A0A9N8ELK2_9STRA</name>